<dbReference type="AlphaFoldDB" id="A0A2Z7CWT5"/>
<organism evidence="1 2">
    <name type="scientific">Dorcoceras hygrometricum</name>
    <dbReference type="NCBI Taxonomy" id="472368"/>
    <lineage>
        <taxon>Eukaryota</taxon>
        <taxon>Viridiplantae</taxon>
        <taxon>Streptophyta</taxon>
        <taxon>Embryophyta</taxon>
        <taxon>Tracheophyta</taxon>
        <taxon>Spermatophyta</taxon>
        <taxon>Magnoliopsida</taxon>
        <taxon>eudicotyledons</taxon>
        <taxon>Gunneridae</taxon>
        <taxon>Pentapetalae</taxon>
        <taxon>asterids</taxon>
        <taxon>lamiids</taxon>
        <taxon>Lamiales</taxon>
        <taxon>Gesneriaceae</taxon>
        <taxon>Didymocarpoideae</taxon>
        <taxon>Trichosporeae</taxon>
        <taxon>Loxocarpinae</taxon>
        <taxon>Dorcoceras</taxon>
    </lineage>
</organism>
<accession>A0A2Z7CWT5</accession>
<name>A0A2Z7CWT5_9LAMI</name>
<protein>
    <submittedName>
        <fullName evidence="1">Putative flavin-containing monooxygenase 1</fullName>
    </submittedName>
</protein>
<sequence>MASSLFSNTVHIFFDSVLAMDNPGMVLMFEALMASGLKGFIGCPAVLYEAALVEFFENASVRGGVVISTVGGKQVATVRSELLDFRAKAEENHLNLSTQLGFLFDYINRGGDDKKGKVAVASDLNRLLTIKLDLVEAAPAEKVVTVVAEDLRVVVVANEEEALVVDQDIDNTVVALDLVLLV</sequence>
<evidence type="ECO:0000313" key="2">
    <source>
        <dbReference type="Proteomes" id="UP000250235"/>
    </source>
</evidence>
<dbReference type="EMBL" id="KQ991945">
    <property type="protein sequence ID" value="KZV51198.1"/>
    <property type="molecule type" value="Genomic_DNA"/>
</dbReference>
<proteinExistence type="predicted"/>
<dbReference type="GO" id="GO:0004497">
    <property type="term" value="F:monooxygenase activity"/>
    <property type="evidence" value="ECO:0007669"/>
    <property type="project" value="UniProtKB-KW"/>
</dbReference>
<evidence type="ECO:0000313" key="1">
    <source>
        <dbReference type="EMBL" id="KZV51198.1"/>
    </source>
</evidence>
<keyword evidence="1" id="KW-0560">Oxidoreductase</keyword>
<dbReference type="Proteomes" id="UP000250235">
    <property type="component" value="Unassembled WGS sequence"/>
</dbReference>
<gene>
    <name evidence="1" type="ORF">F511_08700</name>
</gene>
<reference evidence="1 2" key="1">
    <citation type="journal article" date="2015" name="Proc. Natl. Acad. Sci. U.S.A.">
        <title>The resurrection genome of Boea hygrometrica: A blueprint for survival of dehydration.</title>
        <authorList>
            <person name="Xiao L."/>
            <person name="Yang G."/>
            <person name="Zhang L."/>
            <person name="Yang X."/>
            <person name="Zhao S."/>
            <person name="Ji Z."/>
            <person name="Zhou Q."/>
            <person name="Hu M."/>
            <person name="Wang Y."/>
            <person name="Chen M."/>
            <person name="Xu Y."/>
            <person name="Jin H."/>
            <person name="Xiao X."/>
            <person name="Hu G."/>
            <person name="Bao F."/>
            <person name="Hu Y."/>
            <person name="Wan P."/>
            <person name="Li L."/>
            <person name="Deng X."/>
            <person name="Kuang T."/>
            <person name="Xiang C."/>
            <person name="Zhu J.K."/>
            <person name="Oliver M.J."/>
            <person name="He Y."/>
        </authorList>
    </citation>
    <scope>NUCLEOTIDE SEQUENCE [LARGE SCALE GENOMIC DNA]</scope>
    <source>
        <strain evidence="2">cv. XS01</strain>
    </source>
</reference>
<keyword evidence="2" id="KW-1185">Reference proteome</keyword>
<keyword evidence="1" id="KW-0503">Monooxygenase</keyword>